<proteinExistence type="evidence at transcript level"/>
<protein>
    <submittedName>
        <fullName evidence="2">Putative secreted protein</fullName>
    </submittedName>
</protein>
<dbReference type="AlphaFoldDB" id="K9IPY6"/>
<feature type="non-terminal residue" evidence="2">
    <location>
        <position position="1"/>
    </location>
</feature>
<feature type="chain" id="PRO_5003932215" evidence="1">
    <location>
        <begin position="25"/>
        <end position="68"/>
    </location>
</feature>
<name>K9IPY6_DESRO</name>
<reference evidence="2" key="1">
    <citation type="submission" date="2012-11" db="EMBL/GenBank/DDBJ databases">
        <title>The Vampirome: Transcriptome and Proteome Analysis of the Submandibular and Accessory Glands of the Vampire Bat and Vector of Human Rabies, Desmodus rotundus.</title>
        <authorList>
            <person name="Francischetti I.M.B."/>
            <person name="Assumpcao T.C.F."/>
            <person name="Ma D."/>
            <person name="Vicente E.C."/>
            <person name="Ribeiro J.M.C."/>
        </authorList>
    </citation>
    <scope>NUCLEOTIDE SEQUENCE</scope>
    <source>
        <tissue evidence="2">Salivary gland</tissue>
    </source>
</reference>
<keyword evidence="1" id="KW-0732">Signal</keyword>
<organism evidence="2">
    <name type="scientific">Desmodus rotundus</name>
    <name type="common">Vampire bat</name>
    <dbReference type="NCBI Taxonomy" id="9430"/>
    <lineage>
        <taxon>Eukaryota</taxon>
        <taxon>Metazoa</taxon>
        <taxon>Chordata</taxon>
        <taxon>Craniata</taxon>
        <taxon>Vertebrata</taxon>
        <taxon>Euteleostomi</taxon>
        <taxon>Mammalia</taxon>
        <taxon>Eutheria</taxon>
        <taxon>Laurasiatheria</taxon>
        <taxon>Chiroptera</taxon>
        <taxon>Yangochiroptera</taxon>
        <taxon>Phyllostomidae</taxon>
        <taxon>Desmodontinae</taxon>
        <taxon>Desmodus</taxon>
    </lineage>
</organism>
<evidence type="ECO:0000313" key="2">
    <source>
        <dbReference type="EMBL" id="JAA50323.1"/>
    </source>
</evidence>
<evidence type="ECO:0000256" key="1">
    <source>
        <dbReference type="SAM" id="SignalP"/>
    </source>
</evidence>
<sequence>WLLHYFYLFVCLFILLMLSHLSQFSPLSPPTPSTPNSLRQSPHHCSCPWVICIGSSATPFPILYFTSQ</sequence>
<feature type="signal peptide" evidence="1">
    <location>
        <begin position="1"/>
        <end position="24"/>
    </location>
</feature>
<dbReference type="EMBL" id="GABZ01003202">
    <property type="protein sequence ID" value="JAA50323.1"/>
    <property type="molecule type" value="mRNA"/>
</dbReference>
<accession>K9IPY6</accession>